<evidence type="ECO:0000313" key="11">
    <source>
        <dbReference type="Proteomes" id="UP000242258"/>
    </source>
</evidence>
<evidence type="ECO:0000259" key="9">
    <source>
        <dbReference type="Pfam" id="PF13098"/>
    </source>
</evidence>
<organism evidence="10 11">
    <name type="scientific">Rheinheimera salexigens</name>
    <dbReference type="NCBI Taxonomy" id="1628148"/>
    <lineage>
        <taxon>Bacteria</taxon>
        <taxon>Pseudomonadati</taxon>
        <taxon>Pseudomonadota</taxon>
        <taxon>Gammaproteobacteria</taxon>
        <taxon>Chromatiales</taxon>
        <taxon>Chromatiaceae</taxon>
        <taxon>Rheinheimera</taxon>
    </lineage>
</organism>
<dbReference type="InterPro" id="IPR018950">
    <property type="entry name" value="DiS-bond_isomerase_DsbC/G_N"/>
</dbReference>
<keyword evidence="11" id="KW-1185">Reference proteome</keyword>
<dbReference type="InterPro" id="IPR051470">
    <property type="entry name" value="Thiol:disulfide_interchange"/>
</dbReference>
<dbReference type="InterPro" id="IPR012336">
    <property type="entry name" value="Thioredoxin-like_fold"/>
</dbReference>
<dbReference type="Proteomes" id="UP000242258">
    <property type="component" value="Unassembled WGS sequence"/>
</dbReference>
<dbReference type="EMBL" id="MKEK01000001">
    <property type="protein sequence ID" value="OEY69097.1"/>
    <property type="molecule type" value="Genomic_DNA"/>
</dbReference>
<name>A0A1E7Q4N3_9GAMM</name>
<dbReference type="RefSeq" id="WP_070048663.1">
    <property type="nucleotide sequence ID" value="NZ_CBCSDO010000003.1"/>
</dbReference>
<dbReference type="SUPFAM" id="SSF52833">
    <property type="entry name" value="Thioredoxin-like"/>
    <property type="match status" value="1"/>
</dbReference>
<dbReference type="Pfam" id="PF10411">
    <property type="entry name" value="DsbC_N"/>
    <property type="match status" value="1"/>
</dbReference>
<dbReference type="SUPFAM" id="SSF54423">
    <property type="entry name" value="DsbC/DsbG N-terminal domain-like"/>
    <property type="match status" value="1"/>
</dbReference>
<dbReference type="STRING" id="1628148.BI198_05540"/>
<keyword evidence="6 7" id="KW-0676">Redox-active center</keyword>
<evidence type="ECO:0000256" key="2">
    <source>
        <dbReference type="ARBA" id="ARBA00009813"/>
    </source>
</evidence>
<keyword evidence="3 7" id="KW-0732">Signal</keyword>
<dbReference type="AlphaFoldDB" id="A0A1E7Q4N3"/>
<dbReference type="InterPro" id="IPR033954">
    <property type="entry name" value="DiS-bond_Isoase_DsbC/G"/>
</dbReference>
<comment type="subcellular location">
    <subcellularLocation>
        <location evidence="1 7">Periplasm</location>
    </subcellularLocation>
</comment>
<proteinExistence type="inferred from homology"/>
<evidence type="ECO:0000256" key="4">
    <source>
        <dbReference type="ARBA" id="ARBA00022764"/>
    </source>
</evidence>
<evidence type="ECO:0000313" key="10">
    <source>
        <dbReference type="EMBL" id="OEY69097.1"/>
    </source>
</evidence>
<evidence type="ECO:0000256" key="1">
    <source>
        <dbReference type="ARBA" id="ARBA00004418"/>
    </source>
</evidence>
<comment type="caution">
    <text evidence="10">The sequence shown here is derived from an EMBL/GenBank/DDBJ whole genome shotgun (WGS) entry which is preliminary data.</text>
</comment>
<protein>
    <recommendedName>
        <fullName evidence="7">Thiol:disulfide interchange protein</fullName>
    </recommendedName>
</protein>
<dbReference type="Pfam" id="PF13098">
    <property type="entry name" value="Thioredoxin_2"/>
    <property type="match status" value="1"/>
</dbReference>
<evidence type="ECO:0000256" key="7">
    <source>
        <dbReference type="RuleBase" id="RU364038"/>
    </source>
</evidence>
<evidence type="ECO:0000259" key="8">
    <source>
        <dbReference type="Pfam" id="PF10411"/>
    </source>
</evidence>
<dbReference type="GO" id="GO:0042597">
    <property type="term" value="C:periplasmic space"/>
    <property type="evidence" value="ECO:0007669"/>
    <property type="project" value="UniProtKB-SubCell"/>
</dbReference>
<dbReference type="PANTHER" id="PTHR35272">
    <property type="entry name" value="THIOL:DISULFIDE INTERCHANGE PROTEIN DSBC-RELATED"/>
    <property type="match status" value="1"/>
</dbReference>
<accession>A0A1E7Q4N3</accession>
<sequence length="240" mass="26591">MHKLLLALIGFGFISAAAASSDNIQTETKQYQQVQQQFKLLNLNIKAISESPVSGLLQVFTDRGLFFSSKDGNFFIDGKIYDLNNRQLVNDSVMQPFIKQQLVAMTDQGILYKAKNEKYVIDVFTDPTCGYCRKLHNDMQAYNDAGISVRYLAFPRGGENSATFLQMQHIWCSKDSKAAMNAAKKGDKVAATMCTNSVQQQYKLGESFGITGTPAIVLPSGRLIPGYQPLPQLLAQLAQE</sequence>
<evidence type="ECO:0000256" key="3">
    <source>
        <dbReference type="ARBA" id="ARBA00022729"/>
    </source>
</evidence>
<keyword evidence="5" id="KW-1015">Disulfide bond</keyword>
<dbReference type="Gene3D" id="3.10.450.70">
    <property type="entry name" value="Disulphide bond isomerase, DsbC/G, N-terminal"/>
    <property type="match status" value="1"/>
</dbReference>
<evidence type="ECO:0000256" key="6">
    <source>
        <dbReference type="ARBA" id="ARBA00023284"/>
    </source>
</evidence>
<feature type="signal peptide" evidence="7">
    <location>
        <begin position="1"/>
        <end position="19"/>
    </location>
</feature>
<dbReference type="CDD" id="cd03020">
    <property type="entry name" value="DsbA_DsbC_DsbG"/>
    <property type="match status" value="1"/>
</dbReference>
<gene>
    <name evidence="10" type="ORF">BI198_05540</name>
</gene>
<keyword evidence="4 7" id="KW-0574">Periplasm</keyword>
<comment type="similarity">
    <text evidence="2 7">Belongs to the thioredoxin family. DsbC subfamily.</text>
</comment>
<dbReference type="NCBIfam" id="NF008129">
    <property type="entry name" value="PRK10877.1"/>
    <property type="match status" value="1"/>
</dbReference>
<dbReference type="InterPro" id="IPR036249">
    <property type="entry name" value="Thioredoxin-like_sf"/>
</dbReference>
<dbReference type="InterPro" id="IPR009094">
    <property type="entry name" value="DiS-bond_isomerase_DsbC/G_N_sf"/>
</dbReference>
<reference evidence="11" key="1">
    <citation type="submission" date="2016-09" db="EMBL/GenBank/DDBJ databases">
        <authorList>
            <person name="Wan X."/>
            <person name="Hou S."/>
        </authorList>
    </citation>
    <scope>NUCLEOTIDE SEQUENCE [LARGE SCALE GENOMIC DNA]</scope>
    <source>
        <strain evidence="11">KH87</strain>
    </source>
</reference>
<feature type="domain" description="Disulphide bond isomerase DsbC/G N-terminal" evidence="8">
    <location>
        <begin position="26"/>
        <end position="87"/>
    </location>
</feature>
<evidence type="ECO:0000256" key="5">
    <source>
        <dbReference type="ARBA" id="ARBA00023157"/>
    </source>
</evidence>
<dbReference type="OrthoDB" id="12976at2"/>
<dbReference type="Gene3D" id="3.40.30.10">
    <property type="entry name" value="Glutaredoxin"/>
    <property type="match status" value="1"/>
</dbReference>
<dbReference type="PANTHER" id="PTHR35272:SF3">
    <property type="entry name" value="THIOL:DISULFIDE INTERCHANGE PROTEIN DSBC"/>
    <property type="match status" value="1"/>
</dbReference>
<feature type="domain" description="Thioredoxin-like fold" evidence="9">
    <location>
        <begin position="114"/>
        <end position="236"/>
    </location>
</feature>
<comment type="function">
    <text evidence="7">Required for disulfide bond formation in some periplasmic proteins. Acts by transferring its disulfide bond to other proteins and is reduced in the process.</text>
</comment>
<feature type="chain" id="PRO_5010006203" description="Thiol:disulfide interchange protein" evidence="7">
    <location>
        <begin position="20"/>
        <end position="240"/>
    </location>
</feature>